<dbReference type="InParanoid" id="E9HMR3"/>
<protein>
    <submittedName>
        <fullName evidence="2">Uncharacterized protein</fullName>
    </submittedName>
</protein>
<reference evidence="2 3" key="1">
    <citation type="journal article" date="2011" name="Science">
        <title>The ecoresponsive genome of Daphnia pulex.</title>
        <authorList>
            <person name="Colbourne J.K."/>
            <person name="Pfrender M.E."/>
            <person name="Gilbert D."/>
            <person name="Thomas W.K."/>
            <person name="Tucker A."/>
            <person name="Oakley T.H."/>
            <person name="Tokishita S."/>
            <person name="Aerts A."/>
            <person name="Arnold G.J."/>
            <person name="Basu M.K."/>
            <person name="Bauer D.J."/>
            <person name="Caceres C.E."/>
            <person name="Carmel L."/>
            <person name="Casola C."/>
            <person name="Choi J.H."/>
            <person name="Detter J.C."/>
            <person name="Dong Q."/>
            <person name="Dusheyko S."/>
            <person name="Eads B.D."/>
            <person name="Frohlich T."/>
            <person name="Geiler-Samerotte K.A."/>
            <person name="Gerlach D."/>
            <person name="Hatcher P."/>
            <person name="Jogdeo S."/>
            <person name="Krijgsveld J."/>
            <person name="Kriventseva E.V."/>
            <person name="Kultz D."/>
            <person name="Laforsch C."/>
            <person name="Lindquist E."/>
            <person name="Lopez J."/>
            <person name="Manak J.R."/>
            <person name="Muller J."/>
            <person name="Pangilinan J."/>
            <person name="Patwardhan R.P."/>
            <person name="Pitluck S."/>
            <person name="Pritham E.J."/>
            <person name="Rechtsteiner A."/>
            <person name="Rho M."/>
            <person name="Rogozin I.B."/>
            <person name="Sakarya O."/>
            <person name="Salamov A."/>
            <person name="Schaack S."/>
            <person name="Shapiro H."/>
            <person name="Shiga Y."/>
            <person name="Skalitzky C."/>
            <person name="Smith Z."/>
            <person name="Souvorov A."/>
            <person name="Sung W."/>
            <person name="Tang Z."/>
            <person name="Tsuchiya D."/>
            <person name="Tu H."/>
            <person name="Vos H."/>
            <person name="Wang M."/>
            <person name="Wolf Y.I."/>
            <person name="Yamagata H."/>
            <person name="Yamada T."/>
            <person name="Ye Y."/>
            <person name="Shaw J.R."/>
            <person name="Andrews J."/>
            <person name="Crease T.J."/>
            <person name="Tang H."/>
            <person name="Lucas S.M."/>
            <person name="Robertson H.M."/>
            <person name="Bork P."/>
            <person name="Koonin E.V."/>
            <person name="Zdobnov E.M."/>
            <person name="Grigoriev I.V."/>
            <person name="Lynch M."/>
            <person name="Boore J.L."/>
        </authorList>
    </citation>
    <scope>NUCLEOTIDE SEQUENCE [LARGE SCALE GENOMIC DNA]</scope>
</reference>
<accession>E9HMR3</accession>
<dbReference type="Proteomes" id="UP000000305">
    <property type="component" value="Unassembled WGS sequence"/>
</dbReference>
<keyword evidence="3" id="KW-1185">Reference proteome</keyword>
<evidence type="ECO:0000313" key="2">
    <source>
        <dbReference type="EMBL" id="EFX66952.1"/>
    </source>
</evidence>
<feature type="compositionally biased region" description="Basic and acidic residues" evidence="1">
    <location>
        <begin position="53"/>
        <end position="63"/>
    </location>
</feature>
<evidence type="ECO:0000313" key="3">
    <source>
        <dbReference type="Proteomes" id="UP000000305"/>
    </source>
</evidence>
<gene>
    <name evidence="2" type="ORF">DAPPUDRAFT_262284</name>
</gene>
<dbReference type="EMBL" id="GL732689">
    <property type="protein sequence ID" value="EFX66952.1"/>
    <property type="molecule type" value="Genomic_DNA"/>
</dbReference>
<sequence>MHVAIFSFTIPRGKNSPASKARGKLRRKLFRQALLHRQHIIDREVGFHERAEETTRRIVEQRRQQAAKMNPEMNQPPPLEPSGKEVNIPVPNGRRAPSREGTRTSSKKLENPKHEDQGRPSRRFQRAVPSGKGSSDRCQAPGVPNDTGLGGSHHSSRESVRAPLTPEERLIAIERTRIERDTLAAVLEEQCDELANYVINRGSRSIKEH</sequence>
<feature type="compositionally biased region" description="Basic and acidic residues" evidence="1">
    <location>
        <begin position="97"/>
        <end position="119"/>
    </location>
</feature>
<dbReference type="KEGG" id="dpx:DAPPUDRAFT_262284"/>
<dbReference type="AlphaFoldDB" id="E9HMR3"/>
<dbReference type="HOGENOM" id="CLU_1316597_0_0_1"/>
<name>E9HMR3_DAPPU</name>
<organism evidence="2 3">
    <name type="scientific">Daphnia pulex</name>
    <name type="common">Water flea</name>
    <dbReference type="NCBI Taxonomy" id="6669"/>
    <lineage>
        <taxon>Eukaryota</taxon>
        <taxon>Metazoa</taxon>
        <taxon>Ecdysozoa</taxon>
        <taxon>Arthropoda</taxon>
        <taxon>Crustacea</taxon>
        <taxon>Branchiopoda</taxon>
        <taxon>Diplostraca</taxon>
        <taxon>Cladocera</taxon>
        <taxon>Anomopoda</taxon>
        <taxon>Daphniidae</taxon>
        <taxon>Daphnia</taxon>
    </lineage>
</organism>
<feature type="compositionally biased region" description="Basic and acidic residues" evidence="1">
    <location>
        <begin position="155"/>
        <end position="165"/>
    </location>
</feature>
<proteinExistence type="predicted"/>
<evidence type="ECO:0000256" key="1">
    <source>
        <dbReference type="SAM" id="MobiDB-lite"/>
    </source>
</evidence>
<feature type="region of interest" description="Disordered" evidence="1">
    <location>
        <begin position="53"/>
        <end position="165"/>
    </location>
</feature>